<dbReference type="Pfam" id="PF00293">
    <property type="entry name" value="NUDIX"/>
    <property type="match status" value="1"/>
</dbReference>
<dbReference type="GO" id="GO:0006753">
    <property type="term" value="P:nucleoside phosphate metabolic process"/>
    <property type="evidence" value="ECO:0007669"/>
    <property type="project" value="TreeGrafter"/>
</dbReference>
<dbReference type="InterPro" id="IPR000086">
    <property type="entry name" value="NUDIX_hydrolase_dom"/>
</dbReference>
<dbReference type="PROSITE" id="PS51462">
    <property type="entry name" value="NUDIX"/>
    <property type="match status" value="1"/>
</dbReference>
<evidence type="ECO:0000313" key="4">
    <source>
        <dbReference type="Proteomes" id="UP000589626"/>
    </source>
</evidence>
<dbReference type="SUPFAM" id="SSF55811">
    <property type="entry name" value="Nudix"/>
    <property type="match status" value="1"/>
</dbReference>
<dbReference type="InterPro" id="IPR015797">
    <property type="entry name" value="NUDIX_hydrolase-like_dom_sf"/>
</dbReference>
<keyword evidence="4" id="KW-1185">Reference proteome</keyword>
<feature type="domain" description="Nudix hydrolase" evidence="2">
    <location>
        <begin position="55"/>
        <end position="189"/>
    </location>
</feature>
<name>A0A7W4Z2I4_9ACTN</name>
<organism evidence="3 4">
    <name type="scientific">Nocardioides soli</name>
    <dbReference type="NCBI Taxonomy" id="1036020"/>
    <lineage>
        <taxon>Bacteria</taxon>
        <taxon>Bacillati</taxon>
        <taxon>Actinomycetota</taxon>
        <taxon>Actinomycetes</taxon>
        <taxon>Propionibacteriales</taxon>
        <taxon>Nocardioidaceae</taxon>
        <taxon>Nocardioides</taxon>
    </lineage>
</organism>
<protein>
    <submittedName>
        <fullName evidence="3">ADP-ribose pyrophosphatase</fullName>
        <ecNumber evidence="3">3.6.1.13</ecNumber>
    </submittedName>
</protein>
<accession>A0A7W4Z2I4</accession>
<dbReference type="EC" id="3.6.1.13" evidence="3"/>
<dbReference type="EMBL" id="JACHWR010000003">
    <property type="protein sequence ID" value="MBB3044479.1"/>
    <property type="molecule type" value="Genomic_DNA"/>
</dbReference>
<proteinExistence type="predicted"/>
<evidence type="ECO:0000313" key="3">
    <source>
        <dbReference type="EMBL" id="MBB3044479.1"/>
    </source>
</evidence>
<dbReference type="AlphaFoldDB" id="A0A7W4Z2I4"/>
<sequence length="201" mass="22326">MGAGGVHPELADREESWPVVRSEDRHRDGWVVALREDWLQRPGHPGDEPFGRLVLEHPGAVVVVAVDDRERVFCLWQYRHPARRRFVELPAGILDVDGEDPLTTARRELVEEAGLEATEWTPIGTSYSSPGISAERHHYFLARGISEVDRGGFVAEHEEADMETGWVPAADLIAAVVDGRITDGHSMIALLMAQARGLLRV</sequence>
<dbReference type="Gene3D" id="3.90.79.10">
    <property type="entry name" value="Nucleoside Triphosphate Pyrophosphohydrolase"/>
    <property type="match status" value="1"/>
</dbReference>
<reference evidence="3 4" key="1">
    <citation type="submission" date="2020-08" db="EMBL/GenBank/DDBJ databases">
        <title>Sequencing the genomes of 1000 actinobacteria strains.</title>
        <authorList>
            <person name="Klenk H.-P."/>
        </authorList>
    </citation>
    <scope>NUCLEOTIDE SEQUENCE [LARGE SCALE GENOMIC DNA]</scope>
    <source>
        <strain evidence="3 4">DSM 105498</strain>
    </source>
</reference>
<evidence type="ECO:0000259" key="2">
    <source>
        <dbReference type="PROSITE" id="PS51462"/>
    </source>
</evidence>
<comment type="caution">
    <text evidence="3">The sequence shown here is derived from an EMBL/GenBank/DDBJ whole genome shotgun (WGS) entry which is preliminary data.</text>
</comment>
<dbReference type="PANTHER" id="PTHR11839:SF31">
    <property type="entry name" value="ADP-RIBOSE PYROPHOSPHATASE"/>
    <property type="match status" value="1"/>
</dbReference>
<evidence type="ECO:0000256" key="1">
    <source>
        <dbReference type="ARBA" id="ARBA00022801"/>
    </source>
</evidence>
<dbReference type="Proteomes" id="UP000589626">
    <property type="component" value="Unassembled WGS sequence"/>
</dbReference>
<dbReference type="GO" id="GO:0047631">
    <property type="term" value="F:ADP-ribose diphosphatase activity"/>
    <property type="evidence" value="ECO:0007669"/>
    <property type="project" value="UniProtKB-EC"/>
</dbReference>
<keyword evidence="1 3" id="KW-0378">Hydrolase</keyword>
<gene>
    <name evidence="3" type="ORF">FHU40_004316</name>
</gene>
<dbReference type="GO" id="GO:0019693">
    <property type="term" value="P:ribose phosphate metabolic process"/>
    <property type="evidence" value="ECO:0007669"/>
    <property type="project" value="TreeGrafter"/>
</dbReference>
<dbReference type="GO" id="GO:0005829">
    <property type="term" value="C:cytosol"/>
    <property type="evidence" value="ECO:0007669"/>
    <property type="project" value="TreeGrafter"/>
</dbReference>
<dbReference type="PANTHER" id="PTHR11839">
    <property type="entry name" value="UDP/ADP-SUGAR PYROPHOSPHATASE"/>
    <property type="match status" value="1"/>
</dbReference>
<dbReference type="RefSeq" id="WP_183594345.1">
    <property type="nucleotide sequence ID" value="NZ_JACHWR010000003.1"/>
</dbReference>